<comment type="catalytic activity">
    <reaction evidence="11">
        <text>L-threonyl-[protein] + ATP = O-phospho-L-threonyl-[protein] + ADP + H(+)</text>
        <dbReference type="Rhea" id="RHEA:46608"/>
        <dbReference type="Rhea" id="RHEA-COMP:11060"/>
        <dbReference type="Rhea" id="RHEA-COMP:11605"/>
        <dbReference type="ChEBI" id="CHEBI:15378"/>
        <dbReference type="ChEBI" id="CHEBI:30013"/>
        <dbReference type="ChEBI" id="CHEBI:30616"/>
        <dbReference type="ChEBI" id="CHEBI:61977"/>
        <dbReference type="ChEBI" id="CHEBI:456216"/>
        <dbReference type="EC" id="2.7.11.1"/>
    </reaction>
</comment>
<dbReference type="GO" id="GO:0005524">
    <property type="term" value="F:ATP binding"/>
    <property type="evidence" value="ECO:0007669"/>
    <property type="project" value="UniProtKB-UniRule"/>
</dbReference>
<evidence type="ECO:0000256" key="1">
    <source>
        <dbReference type="ARBA" id="ARBA00001946"/>
    </source>
</evidence>
<keyword evidence="5" id="KW-0808">Transferase</keyword>
<proteinExistence type="inferred from homology"/>
<evidence type="ECO:0000256" key="11">
    <source>
        <dbReference type="ARBA" id="ARBA00047899"/>
    </source>
</evidence>
<dbReference type="PROSITE" id="PS00107">
    <property type="entry name" value="PROTEIN_KINASE_ATP"/>
    <property type="match status" value="1"/>
</dbReference>
<evidence type="ECO:0000313" key="16">
    <source>
        <dbReference type="EMBL" id="CAD8138413.1"/>
    </source>
</evidence>
<protein>
    <recommendedName>
        <fullName evidence="3">non-specific serine/threonine protein kinase</fullName>
        <ecNumber evidence="3">2.7.11.1</ecNumber>
    </recommendedName>
</protein>
<dbReference type="OMA" id="HEDDHAY"/>
<organism evidence="16 17">
    <name type="scientific">Paramecium octaurelia</name>
    <dbReference type="NCBI Taxonomy" id="43137"/>
    <lineage>
        <taxon>Eukaryota</taxon>
        <taxon>Sar</taxon>
        <taxon>Alveolata</taxon>
        <taxon>Ciliophora</taxon>
        <taxon>Intramacronucleata</taxon>
        <taxon>Oligohymenophorea</taxon>
        <taxon>Peniculida</taxon>
        <taxon>Parameciidae</taxon>
        <taxon>Paramecium</taxon>
    </lineage>
</organism>
<evidence type="ECO:0000256" key="14">
    <source>
        <dbReference type="SAM" id="MobiDB-lite"/>
    </source>
</evidence>
<keyword evidence="6" id="KW-0479">Metal-binding</keyword>
<evidence type="ECO:0000256" key="5">
    <source>
        <dbReference type="ARBA" id="ARBA00022679"/>
    </source>
</evidence>
<evidence type="ECO:0000256" key="9">
    <source>
        <dbReference type="ARBA" id="ARBA00022840"/>
    </source>
</evidence>
<comment type="catalytic activity">
    <reaction evidence="12">
        <text>L-seryl-[protein] + ATP = O-phospho-L-seryl-[protein] + ADP + H(+)</text>
        <dbReference type="Rhea" id="RHEA:17989"/>
        <dbReference type="Rhea" id="RHEA-COMP:9863"/>
        <dbReference type="Rhea" id="RHEA-COMP:11604"/>
        <dbReference type="ChEBI" id="CHEBI:15378"/>
        <dbReference type="ChEBI" id="CHEBI:29999"/>
        <dbReference type="ChEBI" id="CHEBI:30616"/>
        <dbReference type="ChEBI" id="CHEBI:83421"/>
        <dbReference type="ChEBI" id="CHEBI:456216"/>
        <dbReference type="EC" id="2.7.11.1"/>
    </reaction>
</comment>
<dbReference type="OrthoDB" id="298313at2759"/>
<evidence type="ECO:0000256" key="3">
    <source>
        <dbReference type="ARBA" id="ARBA00012513"/>
    </source>
</evidence>
<keyword evidence="10" id="KW-0460">Magnesium</keyword>
<evidence type="ECO:0000313" key="17">
    <source>
        <dbReference type="Proteomes" id="UP000683925"/>
    </source>
</evidence>
<evidence type="ECO:0000256" key="2">
    <source>
        <dbReference type="ARBA" id="ARBA00010886"/>
    </source>
</evidence>
<sequence length="767" mass="89033">MRPKESDVYKRIRLLGQGSFGKAYLCESLKDHSLCVIKQMDMRYLSEEEKKETYQEFRIMAQLKHPNIINFREVYKTVKGKLCIVMDYAEGGDLAQLIKNYEGSIPESRILDWFTQMCLAIKHCHDRKVIHRDIKTQNMFLTKDMRIRLGDFGIARLLDNTRDKAHTMVGTPYYLAPELLENKPYSFKGDVWSLGVILYEMCAKTPPFNADSLASLALKIVRGQYQAISNNYSAQLRTLVNQLLTVNPEKRPDVHQILKMPIITNRIKNFLSETIKRSEFDHTILHNQQIQLTDTTIPLIDDQDPKVDQTEQTPKSKNQKQQQQQQQQLPGLKSPPFCQQKQRKNTDLRKLPEIKLSKPERPPITRQQTSRQQLYQLPSQRIQPSTPDLGIAHKQKNSRFVTRESPDSFQGSDQILEEGTKVSEQESPKFFQNVLDKPHIKNIKGLSKLDQIQKIKLGQRSEDEVIKPTYRVHAQPKLLEQFIKKQRERKISEEIITTQQQHQEVYQQQQLEKISETPEQKLLDKTTISDFQTSEEQQQIQNNKQTVDTAAFDFQNQLQVFDVTQKKPTKQPSKTSTSKTDEEKNKKKIYKIIYKDPFQKKAQIIKKRNSEEDMKEMINELKNVLSEQPKKIEDPPIQGDNDSEGSRIYSEDLSEDFRENADTLPPKTQVNTWMQGNSEQIQIANTSKSQPEPQRGNQSGSRILRDKLEIKLGQHFEQLYKLAKLCSHQEDLGKQHIKMAILDNLDLDENKAETCATLLVTLATIGY</sequence>
<evidence type="ECO:0000256" key="10">
    <source>
        <dbReference type="ARBA" id="ARBA00022842"/>
    </source>
</evidence>
<dbReference type="Proteomes" id="UP000683925">
    <property type="component" value="Unassembled WGS sequence"/>
</dbReference>
<keyword evidence="9 13" id="KW-0067">ATP-binding</keyword>
<evidence type="ECO:0000256" key="12">
    <source>
        <dbReference type="ARBA" id="ARBA00048679"/>
    </source>
</evidence>
<dbReference type="InterPro" id="IPR000719">
    <property type="entry name" value="Prot_kinase_dom"/>
</dbReference>
<dbReference type="PROSITE" id="PS50011">
    <property type="entry name" value="PROTEIN_KINASE_DOM"/>
    <property type="match status" value="1"/>
</dbReference>
<evidence type="ECO:0000256" key="8">
    <source>
        <dbReference type="ARBA" id="ARBA00022777"/>
    </source>
</evidence>
<dbReference type="EMBL" id="CAJJDP010000008">
    <property type="protein sequence ID" value="CAD8138413.1"/>
    <property type="molecule type" value="Genomic_DNA"/>
</dbReference>
<evidence type="ECO:0000256" key="6">
    <source>
        <dbReference type="ARBA" id="ARBA00022723"/>
    </source>
</evidence>
<dbReference type="EC" id="2.7.11.1" evidence="3"/>
<feature type="region of interest" description="Disordered" evidence="14">
    <location>
        <begin position="296"/>
        <end position="375"/>
    </location>
</feature>
<feature type="region of interest" description="Disordered" evidence="14">
    <location>
        <begin position="625"/>
        <end position="647"/>
    </location>
</feature>
<comment type="caution">
    <text evidence="16">The sequence shown here is derived from an EMBL/GenBank/DDBJ whole genome shotgun (WGS) entry which is preliminary data.</text>
</comment>
<evidence type="ECO:0000256" key="13">
    <source>
        <dbReference type="PROSITE-ProRule" id="PRU10141"/>
    </source>
</evidence>
<feature type="binding site" evidence="13">
    <location>
        <position position="38"/>
    </location>
    <ligand>
        <name>ATP</name>
        <dbReference type="ChEBI" id="CHEBI:30616"/>
    </ligand>
</feature>
<dbReference type="InterPro" id="IPR017441">
    <property type="entry name" value="Protein_kinase_ATP_BS"/>
</dbReference>
<dbReference type="CDD" id="cd08215">
    <property type="entry name" value="STKc_Nek"/>
    <property type="match status" value="1"/>
</dbReference>
<feature type="compositionally biased region" description="Basic and acidic residues" evidence="14">
    <location>
        <begin position="344"/>
        <end position="363"/>
    </location>
</feature>
<dbReference type="AlphaFoldDB" id="A0A8S1SE64"/>
<feature type="domain" description="Protein kinase" evidence="15">
    <location>
        <begin position="9"/>
        <end position="263"/>
    </location>
</feature>
<keyword evidence="7 13" id="KW-0547">Nucleotide-binding</keyword>
<dbReference type="FunFam" id="3.30.200.20:FF:000097">
    <property type="entry name" value="Probable serine/threonine-protein kinase nek1"/>
    <property type="match status" value="1"/>
</dbReference>
<feature type="region of interest" description="Disordered" evidence="14">
    <location>
        <begin position="563"/>
        <end position="583"/>
    </location>
</feature>
<feature type="compositionally biased region" description="Polar residues" evidence="14">
    <location>
        <begin position="365"/>
        <end position="375"/>
    </location>
</feature>
<reference evidence="16" key="1">
    <citation type="submission" date="2021-01" db="EMBL/GenBank/DDBJ databases">
        <authorList>
            <consortium name="Genoscope - CEA"/>
            <person name="William W."/>
        </authorList>
    </citation>
    <scope>NUCLEOTIDE SEQUENCE</scope>
</reference>
<dbReference type="SMART" id="SM00220">
    <property type="entry name" value="S_TKc"/>
    <property type="match status" value="1"/>
</dbReference>
<name>A0A8S1SE64_PAROT</name>
<dbReference type="FunFam" id="1.10.510.10:FF:000172">
    <property type="entry name" value="serine/threonine-protein kinase Nek1 isoform X1"/>
    <property type="match status" value="1"/>
</dbReference>
<feature type="compositionally biased region" description="Low complexity" evidence="14">
    <location>
        <begin position="319"/>
        <end position="328"/>
    </location>
</feature>
<dbReference type="Pfam" id="PF00069">
    <property type="entry name" value="Pkinase"/>
    <property type="match status" value="1"/>
</dbReference>
<evidence type="ECO:0000259" key="15">
    <source>
        <dbReference type="PROSITE" id="PS50011"/>
    </source>
</evidence>
<gene>
    <name evidence="16" type="ORF">POCTA_138.1.T0090367</name>
</gene>
<keyword evidence="8" id="KW-0418">Kinase</keyword>
<evidence type="ECO:0000256" key="7">
    <source>
        <dbReference type="ARBA" id="ARBA00022741"/>
    </source>
</evidence>
<dbReference type="GO" id="GO:0046872">
    <property type="term" value="F:metal ion binding"/>
    <property type="evidence" value="ECO:0007669"/>
    <property type="project" value="UniProtKB-KW"/>
</dbReference>
<dbReference type="InterPro" id="IPR051131">
    <property type="entry name" value="NEK_Ser/Thr_kinase_NIMA"/>
</dbReference>
<dbReference type="GO" id="GO:0004674">
    <property type="term" value="F:protein serine/threonine kinase activity"/>
    <property type="evidence" value="ECO:0007669"/>
    <property type="project" value="UniProtKB-KW"/>
</dbReference>
<keyword evidence="4" id="KW-0723">Serine/threonine-protein kinase</keyword>
<evidence type="ECO:0000256" key="4">
    <source>
        <dbReference type="ARBA" id="ARBA00022527"/>
    </source>
</evidence>
<dbReference type="PANTHER" id="PTHR44899">
    <property type="entry name" value="CAMK FAMILY PROTEIN KINASE"/>
    <property type="match status" value="1"/>
</dbReference>
<accession>A0A8S1SE64</accession>
<dbReference type="PROSITE" id="PS00108">
    <property type="entry name" value="PROTEIN_KINASE_ST"/>
    <property type="match status" value="1"/>
</dbReference>
<comment type="cofactor">
    <cofactor evidence="1">
        <name>Mg(2+)</name>
        <dbReference type="ChEBI" id="CHEBI:18420"/>
    </cofactor>
</comment>
<dbReference type="InterPro" id="IPR008271">
    <property type="entry name" value="Ser/Thr_kinase_AS"/>
</dbReference>
<comment type="similarity">
    <text evidence="2">Belongs to the protein kinase superfamily. NEK Ser/Thr protein kinase family. NIMA subfamily.</text>
</comment>
<dbReference type="PANTHER" id="PTHR44899:SF3">
    <property type="entry name" value="SERINE_THREONINE-PROTEIN KINASE NEK1"/>
    <property type="match status" value="1"/>
</dbReference>
<keyword evidence="17" id="KW-1185">Reference proteome</keyword>